<evidence type="ECO:0000256" key="1">
    <source>
        <dbReference type="SAM" id="MobiDB-lite"/>
    </source>
</evidence>
<gene>
    <name evidence="2" type="primary">ORF42801</name>
</gene>
<feature type="non-terminal residue" evidence="2">
    <location>
        <position position="1"/>
    </location>
</feature>
<dbReference type="CDD" id="cd22572">
    <property type="entry name" value="GCP5_NTD"/>
    <property type="match status" value="1"/>
</dbReference>
<feature type="non-terminal residue" evidence="2">
    <location>
        <position position="194"/>
    </location>
</feature>
<protein>
    <submittedName>
        <fullName evidence="2">Uncharacterized protein</fullName>
    </submittedName>
</protein>
<feature type="compositionally biased region" description="Basic and acidic residues" evidence="1">
    <location>
        <begin position="159"/>
        <end position="169"/>
    </location>
</feature>
<dbReference type="AlphaFoldDB" id="A0A0B6YZ61"/>
<accession>A0A0B6YZ61</accession>
<name>A0A0B6YZ61_9EUPU</name>
<proteinExistence type="predicted"/>
<dbReference type="EMBL" id="HACG01014769">
    <property type="protein sequence ID" value="CEK61634.1"/>
    <property type="molecule type" value="Transcribed_RNA"/>
</dbReference>
<feature type="region of interest" description="Disordered" evidence="1">
    <location>
        <begin position="118"/>
        <end position="180"/>
    </location>
</feature>
<sequence length="194" mass="22647">ADSNFKYHRYMSPDSHKIHRAIEGVCEKFEVHSQKKKAIDLRELTTLFLEQTGLDGKDYGKTDVHYALLSLILNLAESPTKRDFHRKEEEIVDDKVDDFDWKKYLIDDADLNLISYASSDSEEDEESLPDTYESDSNEDDDDDNQKKFQRVMMVESEEIPPHGKHDNSQEHNNLTFQSQCDDDVSKVIRQRLTD</sequence>
<reference evidence="2" key="1">
    <citation type="submission" date="2014-12" db="EMBL/GenBank/DDBJ databases">
        <title>Insight into the proteome of Arion vulgaris.</title>
        <authorList>
            <person name="Aradska J."/>
            <person name="Bulat T."/>
            <person name="Smidak R."/>
            <person name="Sarate P."/>
            <person name="Gangsoo J."/>
            <person name="Sialana F."/>
            <person name="Bilban M."/>
            <person name="Lubec G."/>
        </authorList>
    </citation>
    <scope>NUCLEOTIDE SEQUENCE</scope>
    <source>
        <tissue evidence="2">Skin</tissue>
    </source>
</reference>
<feature type="compositionally biased region" description="Polar residues" evidence="1">
    <location>
        <begin position="170"/>
        <end position="179"/>
    </location>
</feature>
<feature type="compositionally biased region" description="Acidic residues" evidence="1">
    <location>
        <begin position="120"/>
        <end position="143"/>
    </location>
</feature>
<evidence type="ECO:0000313" key="2">
    <source>
        <dbReference type="EMBL" id="CEK61634.1"/>
    </source>
</evidence>
<organism evidence="2">
    <name type="scientific">Arion vulgaris</name>
    <dbReference type="NCBI Taxonomy" id="1028688"/>
    <lineage>
        <taxon>Eukaryota</taxon>
        <taxon>Metazoa</taxon>
        <taxon>Spiralia</taxon>
        <taxon>Lophotrochozoa</taxon>
        <taxon>Mollusca</taxon>
        <taxon>Gastropoda</taxon>
        <taxon>Heterobranchia</taxon>
        <taxon>Euthyneura</taxon>
        <taxon>Panpulmonata</taxon>
        <taxon>Eupulmonata</taxon>
        <taxon>Stylommatophora</taxon>
        <taxon>Helicina</taxon>
        <taxon>Arionoidea</taxon>
        <taxon>Arionidae</taxon>
        <taxon>Arion</taxon>
    </lineage>
</organism>
<dbReference type="InterPro" id="IPR059169">
    <property type="entry name" value="GCP5_N_ext"/>
</dbReference>